<comment type="cofactor">
    <cofactor evidence="1">
        <name>[4Fe-4S] cluster</name>
        <dbReference type="ChEBI" id="CHEBI:49883"/>
    </cofactor>
</comment>
<dbReference type="CDD" id="cd06127">
    <property type="entry name" value="DEDDh"/>
    <property type="match status" value="1"/>
</dbReference>
<feature type="domain" description="Helicase ATP-binding" evidence="10">
    <location>
        <begin position="233"/>
        <end position="510"/>
    </location>
</feature>
<dbReference type="Pfam" id="PF13307">
    <property type="entry name" value="Helicase_C_2"/>
    <property type="match status" value="1"/>
</dbReference>
<proteinExistence type="inferred from homology"/>
<accession>A0A3N5B042</accession>
<evidence type="ECO:0000313" key="12">
    <source>
        <dbReference type="Proteomes" id="UP000282654"/>
    </source>
</evidence>
<dbReference type="InterPro" id="IPR027417">
    <property type="entry name" value="P-loop_NTPase"/>
</dbReference>
<dbReference type="InterPro" id="IPR011545">
    <property type="entry name" value="DEAD/DEAH_box_helicase_dom"/>
</dbReference>
<comment type="catalytic activity">
    <reaction evidence="7">
        <text>ATP + H2O = ADP + phosphate + H(+)</text>
        <dbReference type="Rhea" id="RHEA:13065"/>
        <dbReference type="ChEBI" id="CHEBI:15377"/>
        <dbReference type="ChEBI" id="CHEBI:15378"/>
        <dbReference type="ChEBI" id="CHEBI:30616"/>
        <dbReference type="ChEBI" id="CHEBI:43474"/>
        <dbReference type="ChEBI" id="CHEBI:456216"/>
        <dbReference type="EC" id="5.6.2.3"/>
    </reaction>
</comment>
<dbReference type="InterPro" id="IPR014001">
    <property type="entry name" value="Helicase_ATP-bd"/>
</dbReference>
<keyword evidence="3 8" id="KW-0547">Nucleotide-binding</keyword>
<dbReference type="Pfam" id="PF00270">
    <property type="entry name" value="DEAD"/>
    <property type="match status" value="1"/>
</dbReference>
<dbReference type="InterPro" id="IPR006555">
    <property type="entry name" value="ATP-dep_Helicase_C"/>
</dbReference>
<evidence type="ECO:0000256" key="5">
    <source>
        <dbReference type="ARBA" id="ARBA00022839"/>
    </source>
</evidence>
<evidence type="ECO:0000256" key="6">
    <source>
        <dbReference type="ARBA" id="ARBA00022840"/>
    </source>
</evidence>
<dbReference type="GO" id="GO:0003676">
    <property type="term" value="F:nucleic acid binding"/>
    <property type="evidence" value="ECO:0007669"/>
    <property type="project" value="InterPro"/>
</dbReference>
<evidence type="ECO:0000256" key="9">
    <source>
        <dbReference type="SAM" id="MobiDB-lite"/>
    </source>
</evidence>
<dbReference type="RefSeq" id="WP_123931443.1">
    <property type="nucleotide sequence ID" value="NZ_RKRE01000003.1"/>
</dbReference>
<evidence type="ECO:0000256" key="7">
    <source>
        <dbReference type="ARBA" id="ARBA00048954"/>
    </source>
</evidence>
<keyword evidence="2 8" id="KW-0540">Nuclease</keyword>
<dbReference type="InterPro" id="IPR006310">
    <property type="entry name" value="DinG"/>
</dbReference>
<sequence>MLYVALDVETTGLDRTRDEIVEVGLCRIENGAITARFSSLVRPEGPIPLRVKRLTGIDAAALREAPPWREIAPSVAAFIGDLPVVGHCVDFDAAFLERYLGQPLAHRLDTCELARLLLPQLPAFSLQRVAAALAIECPVHHRALPDAETTAQIFLALTRKIAELPVAIFPRLIFFLEQAGSAWTAFFKKALREGSLAGRHPAACAPPPPGETESSALPPEVATDADIFGTGGRLAAVFPGYEERPQQKEMAAAVSEAFNEGFYLLAEAGTGTGKSLAYLIPAARAALAHGQRALISTHTVNLQEQLLRKDIPVVQQAIGASFPVALVKGRQHYLCRRRWEQVLEERALSPDAARFYARVLVWLTATTTGDFGELSLLEAEKEALPRINATAEGCFGRRCPWVAHCFVNRARRQAEQAMVLITNHALLLTDAFGGQAVLPEYGPLVIDEAHHLEDVATECLTRSISRHAIDEWLARLDTLLRRAGKALLLLPAGERTAGRIKTAVEALQDAAANLFLLLEEIVRHEELPGPGGGLPARLLNTGSSHLIRDTEANTWYQKATAAFNGLLAVCRELLRETANWEADWVEEFGLALQEGQNLLDTLTEIVASTSADRVAWVEGGYSIGTRRAVLKAAPVSVAAALHQALFTHPRGIVLTSATLTVERRFDHYLQRVGLDRVPSEKLRFLQIDSPFAYREKAALCIVRNLPLWQEVAAAEYLAAVAEALADLASAAAGRTLVLFTASRILREVAVRLKARLEPEEIVVLAQGIDGGRTRLTEEFREMPRAVLCGTASFWEGVDLPGGILRLVVIVKLPFPPYEAPVLAARRALLAAQGQDDFQALCLPHAVLRFKQGFGRLIRSQQDEGVVVVLDRRLLAKSYGASFIRSLPPIPVMAMSLAEASAWLRTRFKNHTTASHG</sequence>
<keyword evidence="6 8" id="KW-0067">ATP-binding</keyword>
<dbReference type="EC" id="3.1.-.-" evidence="8"/>
<dbReference type="SMART" id="SM00487">
    <property type="entry name" value="DEXDc"/>
    <property type="match status" value="1"/>
</dbReference>
<evidence type="ECO:0000256" key="3">
    <source>
        <dbReference type="ARBA" id="ARBA00022741"/>
    </source>
</evidence>
<dbReference type="Gene3D" id="3.40.50.300">
    <property type="entry name" value="P-loop containing nucleotide triphosphate hydrolases"/>
    <property type="match status" value="2"/>
</dbReference>
<name>A0A3N5B042_9THEO</name>
<dbReference type="Proteomes" id="UP000282654">
    <property type="component" value="Unassembled WGS sequence"/>
</dbReference>
<evidence type="ECO:0000256" key="8">
    <source>
        <dbReference type="HAMAP-Rule" id="MF_02206"/>
    </source>
</evidence>
<dbReference type="InterPro" id="IPR014013">
    <property type="entry name" value="Helic_SF1/SF2_ATP-bd_DinG/Rad3"/>
</dbReference>
<comment type="function">
    <text evidence="8">3'-5' exonuclease.</text>
</comment>
<dbReference type="Gene3D" id="3.30.420.10">
    <property type="entry name" value="Ribonuclease H-like superfamily/Ribonuclease H"/>
    <property type="match status" value="1"/>
</dbReference>
<dbReference type="OrthoDB" id="9803913at2"/>
<evidence type="ECO:0000313" key="11">
    <source>
        <dbReference type="EMBL" id="RPF42818.1"/>
    </source>
</evidence>
<feature type="region of interest" description="Disordered" evidence="9">
    <location>
        <begin position="198"/>
        <end position="217"/>
    </location>
</feature>
<dbReference type="SUPFAM" id="SSF52540">
    <property type="entry name" value="P-loop containing nucleoside triphosphate hydrolases"/>
    <property type="match status" value="2"/>
</dbReference>
<dbReference type="GO" id="GO:0008408">
    <property type="term" value="F:3'-5' exonuclease activity"/>
    <property type="evidence" value="ECO:0007669"/>
    <property type="project" value="UniProtKB-UniRule"/>
</dbReference>
<dbReference type="SMART" id="SM00479">
    <property type="entry name" value="EXOIII"/>
    <property type="match status" value="1"/>
</dbReference>
<evidence type="ECO:0000256" key="1">
    <source>
        <dbReference type="ARBA" id="ARBA00001966"/>
    </source>
</evidence>
<dbReference type="InterPro" id="IPR045028">
    <property type="entry name" value="DinG/Rad3-like"/>
</dbReference>
<dbReference type="PANTHER" id="PTHR11472:SF34">
    <property type="entry name" value="REGULATOR OF TELOMERE ELONGATION HELICASE 1"/>
    <property type="match status" value="1"/>
</dbReference>
<keyword evidence="11" id="KW-0347">Helicase</keyword>
<dbReference type="InterPro" id="IPR036397">
    <property type="entry name" value="RNaseH_sf"/>
</dbReference>
<evidence type="ECO:0000256" key="4">
    <source>
        <dbReference type="ARBA" id="ARBA00022801"/>
    </source>
</evidence>
<comment type="caution">
    <text evidence="11">The sequence shown here is derived from an EMBL/GenBank/DDBJ whole genome shotgun (WGS) entry which is preliminary data.</text>
</comment>
<keyword evidence="12" id="KW-1185">Reference proteome</keyword>
<dbReference type="HAMAP" id="MF_02206">
    <property type="entry name" value="DinG_exonucl"/>
    <property type="match status" value="1"/>
</dbReference>
<reference evidence="11 12" key="1">
    <citation type="submission" date="2018-11" db="EMBL/GenBank/DDBJ databases">
        <title>Genomic Encyclopedia of Type Strains, Phase IV (KMG-IV): sequencing the most valuable type-strain genomes for metagenomic binning, comparative biology and taxonomic classification.</title>
        <authorList>
            <person name="Goeker M."/>
        </authorList>
    </citation>
    <scope>NUCLEOTIDE SEQUENCE [LARGE SCALE GENOMIC DNA]</scope>
    <source>
        <strain evidence="11 12">DSM 102936</strain>
    </source>
</reference>
<dbReference type="GO" id="GO:0005524">
    <property type="term" value="F:ATP binding"/>
    <property type="evidence" value="ECO:0007669"/>
    <property type="project" value="UniProtKB-UniRule"/>
</dbReference>
<dbReference type="EMBL" id="RKRE01000003">
    <property type="protein sequence ID" value="RPF42818.1"/>
    <property type="molecule type" value="Genomic_DNA"/>
</dbReference>
<evidence type="ECO:0000259" key="10">
    <source>
        <dbReference type="PROSITE" id="PS51193"/>
    </source>
</evidence>
<gene>
    <name evidence="8" type="primary">dinG</name>
    <name evidence="11" type="ORF">EDD75_1930</name>
</gene>
<dbReference type="GO" id="GO:0016887">
    <property type="term" value="F:ATP hydrolysis activity"/>
    <property type="evidence" value="ECO:0007669"/>
    <property type="project" value="RHEA"/>
</dbReference>
<dbReference type="InterPro" id="IPR012337">
    <property type="entry name" value="RNaseH-like_sf"/>
</dbReference>
<dbReference type="GO" id="GO:0006139">
    <property type="term" value="P:nucleobase-containing compound metabolic process"/>
    <property type="evidence" value="ECO:0007669"/>
    <property type="project" value="InterPro"/>
</dbReference>
<dbReference type="SUPFAM" id="SSF53098">
    <property type="entry name" value="Ribonuclease H-like"/>
    <property type="match status" value="1"/>
</dbReference>
<dbReference type="PANTHER" id="PTHR11472">
    <property type="entry name" value="DNA REPAIR DEAD HELICASE RAD3/XP-D SUBFAMILY MEMBER"/>
    <property type="match status" value="1"/>
</dbReference>
<keyword evidence="5 8" id="KW-0269">Exonuclease</keyword>
<dbReference type="GO" id="GO:0043139">
    <property type="term" value="F:5'-3' DNA helicase activity"/>
    <property type="evidence" value="ECO:0007669"/>
    <property type="project" value="UniProtKB-EC"/>
</dbReference>
<keyword evidence="4 8" id="KW-0378">Hydrolase</keyword>
<comment type="similarity">
    <text evidence="8">Belongs to the helicase family. DinG subfamily. Type 2 sub-subfamily.</text>
</comment>
<dbReference type="FunFam" id="3.30.420.10:FF:000045">
    <property type="entry name" value="3'-5' exonuclease DinG"/>
    <property type="match status" value="1"/>
</dbReference>
<dbReference type="AlphaFoldDB" id="A0A3N5B042"/>
<organism evidence="11 12">
    <name type="scientific">Thermodesulfitimonas autotrophica</name>
    <dbReference type="NCBI Taxonomy" id="1894989"/>
    <lineage>
        <taxon>Bacteria</taxon>
        <taxon>Bacillati</taxon>
        <taxon>Bacillota</taxon>
        <taxon>Clostridia</taxon>
        <taxon>Thermoanaerobacterales</taxon>
        <taxon>Thermoanaerobacteraceae</taxon>
        <taxon>Thermodesulfitimonas</taxon>
    </lineage>
</organism>
<dbReference type="PROSITE" id="PS51193">
    <property type="entry name" value="HELICASE_ATP_BIND_2"/>
    <property type="match status" value="1"/>
</dbReference>
<evidence type="ECO:0000256" key="2">
    <source>
        <dbReference type="ARBA" id="ARBA00022722"/>
    </source>
</evidence>
<protein>
    <recommendedName>
        <fullName evidence="8">3'-5' exonuclease DinG</fullName>
        <ecNumber evidence="8">3.1.-.-</ecNumber>
    </recommendedName>
</protein>
<dbReference type="InterPro" id="IPR013520">
    <property type="entry name" value="Ribonucl_H"/>
</dbReference>
<dbReference type="SMART" id="SM00491">
    <property type="entry name" value="HELICc2"/>
    <property type="match status" value="1"/>
</dbReference>
<dbReference type="Pfam" id="PF00929">
    <property type="entry name" value="RNase_T"/>
    <property type="match status" value="1"/>
</dbReference>
<feature type="short sequence motif" description="DEAH box" evidence="8">
    <location>
        <begin position="447"/>
        <end position="450"/>
    </location>
</feature>
<feature type="binding site" evidence="8">
    <location>
        <begin position="268"/>
        <end position="275"/>
    </location>
    <ligand>
        <name>ATP</name>
        <dbReference type="ChEBI" id="CHEBI:30616"/>
    </ligand>
</feature>